<dbReference type="EnsemblMetazoa" id="AALFPA23_008663.R11741">
    <property type="protein sequence ID" value="AALFPA23_008663.P11741"/>
    <property type="gene ID" value="AALFPA23_008663"/>
</dbReference>
<dbReference type="RefSeq" id="XP_029730733.2">
    <property type="nucleotide sequence ID" value="XM_029874873.2"/>
</dbReference>
<dbReference type="GeneID" id="115267711"/>
<evidence type="ECO:0000256" key="1">
    <source>
        <dbReference type="SAM" id="MobiDB-lite"/>
    </source>
</evidence>
<feature type="region of interest" description="Disordered" evidence="1">
    <location>
        <begin position="264"/>
        <end position="292"/>
    </location>
</feature>
<sequence length="362" mass="39498">MVFSNHSNAAFLPLDSDQGVTFYKNENLLFAPPPPVGAASPTALVCRRNTPVAAMLSTSTGSNPFSGQPLLHGPRQHHGNNVCDDFQPVAHLSSNGYYGYVPPANLMPTKVMSTVEQAAAVTPPVVNGNGVGILLDSIHPVTAAAATDDSYSMMMDCGGGGGGGAGIAQVENYHQQQQHLRKRKEYSDVVEANCKRRKTWLEQPHDAGFVNSPSWNQPSNNQMDCQDQPMDTFSSQQNQFQHQSPITMNASTTIAFNGFQHQNHHHLGQHLQQQQQSTLISTPPMPETPPQQHTILQPKNRLFHHASSPSPNMARLGSSEHPPTHQQLHHHRCPTFNGGANDCQQLEDLFISLHGSGFYLAC</sequence>
<evidence type="ECO:0000313" key="2">
    <source>
        <dbReference type="EnsemblMetazoa" id="AALFPA23_008663.P11741"/>
    </source>
</evidence>
<protein>
    <submittedName>
        <fullName evidence="2">Uncharacterized protein</fullName>
    </submittedName>
</protein>
<reference evidence="2" key="2">
    <citation type="submission" date="2025-05" db="UniProtKB">
        <authorList>
            <consortium name="EnsemblMetazoa"/>
        </authorList>
    </citation>
    <scope>IDENTIFICATION</scope>
    <source>
        <strain evidence="2">Foshan</strain>
    </source>
</reference>
<evidence type="ECO:0000313" key="3">
    <source>
        <dbReference type="Proteomes" id="UP000069940"/>
    </source>
</evidence>
<name>A0ABM1YFC9_AEDAL</name>
<proteinExistence type="predicted"/>
<dbReference type="Proteomes" id="UP000069940">
    <property type="component" value="Unassembled WGS sequence"/>
</dbReference>
<keyword evidence="3" id="KW-1185">Reference proteome</keyword>
<accession>A0ABM1YFC9</accession>
<reference evidence="3" key="1">
    <citation type="journal article" date="2015" name="Proc. Natl. Acad. Sci. U.S.A.">
        <title>Genome sequence of the Asian Tiger mosquito, Aedes albopictus, reveals insights into its biology, genetics, and evolution.</title>
        <authorList>
            <person name="Chen X.G."/>
            <person name="Jiang X."/>
            <person name="Gu J."/>
            <person name="Xu M."/>
            <person name="Wu Y."/>
            <person name="Deng Y."/>
            <person name="Zhang C."/>
            <person name="Bonizzoni M."/>
            <person name="Dermauw W."/>
            <person name="Vontas J."/>
            <person name="Armbruster P."/>
            <person name="Huang X."/>
            <person name="Yang Y."/>
            <person name="Zhang H."/>
            <person name="He W."/>
            <person name="Peng H."/>
            <person name="Liu Y."/>
            <person name="Wu K."/>
            <person name="Chen J."/>
            <person name="Lirakis M."/>
            <person name="Topalis P."/>
            <person name="Van Leeuwen T."/>
            <person name="Hall A.B."/>
            <person name="Jiang X."/>
            <person name="Thorpe C."/>
            <person name="Mueller R.L."/>
            <person name="Sun C."/>
            <person name="Waterhouse R.M."/>
            <person name="Yan G."/>
            <person name="Tu Z.J."/>
            <person name="Fang X."/>
            <person name="James A.A."/>
        </authorList>
    </citation>
    <scope>NUCLEOTIDE SEQUENCE [LARGE SCALE GENOMIC DNA]</scope>
    <source>
        <strain evidence="3">Foshan</strain>
    </source>
</reference>
<feature type="region of interest" description="Disordered" evidence="1">
    <location>
        <begin position="306"/>
        <end position="331"/>
    </location>
</feature>
<organism evidence="2 3">
    <name type="scientific">Aedes albopictus</name>
    <name type="common">Asian tiger mosquito</name>
    <name type="synonym">Stegomyia albopicta</name>
    <dbReference type="NCBI Taxonomy" id="7160"/>
    <lineage>
        <taxon>Eukaryota</taxon>
        <taxon>Metazoa</taxon>
        <taxon>Ecdysozoa</taxon>
        <taxon>Arthropoda</taxon>
        <taxon>Hexapoda</taxon>
        <taxon>Insecta</taxon>
        <taxon>Pterygota</taxon>
        <taxon>Neoptera</taxon>
        <taxon>Endopterygota</taxon>
        <taxon>Diptera</taxon>
        <taxon>Nematocera</taxon>
        <taxon>Culicoidea</taxon>
        <taxon>Culicidae</taxon>
        <taxon>Culicinae</taxon>
        <taxon>Aedini</taxon>
        <taxon>Aedes</taxon>
        <taxon>Stegomyia</taxon>
    </lineage>
</organism>